<sequence length="109" mass="12570">MDKVDQFMLINAKYFREEQVQPLRNALLAADEEKWNLITSMQFKDPMVSFLLSFFLGELGVDRFYLGDTGMGVGKLITCGGLGIWWLIDLFLIMGATRDKNYFRLTSML</sequence>
<evidence type="ECO:0000313" key="7">
    <source>
        <dbReference type="EMBL" id="HIZ15549.1"/>
    </source>
</evidence>
<evidence type="ECO:0000256" key="4">
    <source>
        <dbReference type="ARBA" id="ARBA00023136"/>
    </source>
</evidence>
<dbReference type="AlphaFoldDB" id="A0A9D2DEP8"/>
<dbReference type="GO" id="GO:0016020">
    <property type="term" value="C:membrane"/>
    <property type="evidence" value="ECO:0007669"/>
    <property type="project" value="UniProtKB-SubCell"/>
</dbReference>
<evidence type="ECO:0000256" key="5">
    <source>
        <dbReference type="SAM" id="Phobius"/>
    </source>
</evidence>
<dbReference type="EMBL" id="DXCC01000021">
    <property type="protein sequence ID" value="HIZ15549.1"/>
    <property type="molecule type" value="Genomic_DNA"/>
</dbReference>
<keyword evidence="4 5" id="KW-0472">Membrane</keyword>
<evidence type="ECO:0000256" key="2">
    <source>
        <dbReference type="ARBA" id="ARBA00022692"/>
    </source>
</evidence>
<dbReference type="PANTHER" id="PTHR21016:SF25">
    <property type="entry name" value="TM2 DOMAIN-CONTAINING PROTEIN DDB_G0277895-RELATED"/>
    <property type="match status" value="1"/>
</dbReference>
<comment type="subcellular location">
    <subcellularLocation>
        <location evidence="1">Membrane</location>
        <topology evidence="1">Multi-pass membrane protein</topology>
    </subcellularLocation>
</comment>
<protein>
    <submittedName>
        <fullName evidence="7">TM2 domain-containing protein</fullName>
    </submittedName>
</protein>
<proteinExistence type="predicted"/>
<feature type="transmembrane region" description="Helical" evidence="5">
    <location>
        <begin position="72"/>
        <end position="94"/>
    </location>
</feature>
<evidence type="ECO:0000256" key="1">
    <source>
        <dbReference type="ARBA" id="ARBA00004141"/>
    </source>
</evidence>
<evidence type="ECO:0000256" key="3">
    <source>
        <dbReference type="ARBA" id="ARBA00022989"/>
    </source>
</evidence>
<reference evidence="7" key="2">
    <citation type="submission" date="2021-04" db="EMBL/GenBank/DDBJ databases">
        <authorList>
            <person name="Gilroy R."/>
        </authorList>
    </citation>
    <scope>NUCLEOTIDE SEQUENCE</scope>
    <source>
        <strain evidence="7">ChiHjej11B10-19426</strain>
    </source>
</reference>
<reference evidence="7" key="1">
    <citation type="journal article" date="2021" name="PeerJ">
        <title>Extensive microbial diversity within the chicken gut microbiome revealed by metagenomics and culture.</title>
        <authorList>
            <person name="Gilroy R."/>
            <person name="Ravi A."/>
            <person name="Getino M."/>
            <person name="Pursley I."/>
            <person name="Horton D.L."/>
            <person name="Alikhan N.F."/>
            <person name="Baker D."/>
            <person name="Gharbi K."/>
            <person name="Hall N."/>
            <person name="Watson M."/>
            <person name="Adriaenssens E.M."/>
            <person name="Foster-Nyarko E."/>
            <person name="Jarju S."/>
            <person name="Secka A."/>
            <person name="Antonio M."/>
            <person name="Oren A."/>
            <person name="Chaudhuri R.R."/>
            <person name="La Ragione R."/>
            <person name="Hildebrand F."/>
            <person name="Pallen M.J."/>
        </authorList>
    </citation>
    <scope>NUCLEOTIDE SEQUENCE</scope>
    <source>
        <strain evidence="7">ChiHjej11B10-19426</strain>
    </source>
</reference>
<keyword evidence="2 5" id="KW-0812">Transmembrane</keyword>
<evidence type="ECO:0000313" key="8">
    <source>
        <dbReference type="Proteomes" id="UP000824014"/>
    </source>
</evidence>
<dbReference type="PANTHER" id="PTHR21016">
    <property type="entry name" value="BETA-AMYLOID BINDING PROTEIN-RELATED"/>
    <property type="match status" value="1"/>
</dbReference>
<dbReference type="InterPro" id="IPR007829">
    <property type="entry name" value="TM2"/>
</dbReference>
<comment type="caution">
    <text evidence="7">The sequence shown here is derived from an EMBL/GenBank/DDBJ whole genome shotgun (WGS) entry which is preliminary data.</text>
</comment>
<feature type="domain" description="TM2" evidence="6">
    <location>
        <begin position="44"/>
        <end position="91"/>
    </location>
</feature>
<organism evidence="7 8">
    <name type="scientific">Candidatus Tidjanibacter faecipullorum</name>
    <dbReference type="NCBI Taxonomy" id="2838766"/>
    <lineage>
        <taxon>Bacteria</taxon>
        <taxon>Pseudomonadati</taxon>
        <taxon>Bacteroidota</taxon>
        <taxon>Bacteroidia</taxon>
        <taxon>Bacteroidales</taxon>
        <taxon>Rikenellaceae</taxon>
        <taxon>Tidjanibacter</taxon>
    </lineage>
</organism>
<dbReference type="InterPro" id="IPR050932">
    <property type="entry name" value="TM2D1-3-like"/>
</dbReference>
<dbReference type="Proteomes" id="UP000824014">
    <property type="component" value="Unassembled WGS sequence"/>
</dbReference>
<keyword evidence="3 5" id="KW-1133">Transmembrane helix</keyword>
<dbReference type="Pfam" id="PF05154">
    <property type="entry name" value="TM2"/>
    <property type="match status" value="1"/>
</dbReference>
<gene>
    <name evidence="7" type="ORF">H9816_06530</name>
</gene>
<accession>A0A9D2DEP8</accession>
<evidence type="ECO:0000259" key="6">
    <source>
        <dbReference type="Pfam" id="PF05154"/>
    </source>
</evidence>
<name>A0A9D2DEP8_9BACT</name>